<dbReference type="GO" id="GO:0003676">
    <property type="term" value="F:nucleic acid binding"/>
    <property type="evidence" value="ECO:0007669"/>
    <property type="project" value="InterPro"/>
</dbReference>
<sequence>MGDVPITSFFELLNSSTDEVSNDDYDDYSDDIGWNPHIPRFDENLPFVAPEDEDLDGPDDCEVEEQENALYSHLEWISKSFDDEDWTPKQPRKKYSTGPVISLKSERTQRRYRGAMKLQSTLDAKWLRAASAGSSSSPINVSSRSPSPQLPQSDINICESAPPPSEPLLPDLIQGRTTPLTAEDDDQSDDDEEDELDELFQDISSNSKAGSEVSDWSSLRDGIDKILDKQKNKCTLPLCQINQYQFLRQFATLRIKGMKRISASIHIAKSHNDGTKFEQLPIEQQGGLRKGSSYLDDEDMRRAALTWLQSQKAGLVTSAHFCRVLNSTILPDLGIALRNPLSNRTARRWMYKLGFRLTRLRKGVYMDGHERPDVVEYRDKIFLPAMENYERRMAQYNGENLDRKEPNLQPGEKRIIAQFHDESCFHANEFKKSAWSVQFILGALLCIRLETGTTVLQNKSRGRLIHVSDFINEEDGRLIHRNIQVIIYPGAAGDPWWDTKQLLGQIEWAIPIFEAAHPDCEALFIFDQSSAHASLGPDALRAFDMNKANGGRQRKQKDTIIPSNVPNVAMRGKAQKMTTESGDAKGLDQVLRERGFNTHGICAKCAPICPFENETCCLARILSKQKDFGNQVSMVEELISRAGHHCLFLPKFHCELNPIEMYWGYAKYRYREVFKGTFAQAKEATLTSLNSCPLDTICRFINWSWRFMSAYRKGLTGKAAEWAVKKQKGHRAVSQRAMLAIESIVNN</sequence>
<feature type="compositionally biased region" description="Low complexity" evidence="1">
    <location>
        <begin position="133"/>
        <end position="153"/>
    </location>
</feature>
<gene>
    <name evidence="2" type="ORF">BS47DRAFT_1383320</name>
</gene>
<name>A0A9P6ATG5_9AGAM</name>
<accession>A0A9P6ATG5</accession>
<organism evidence="2 3">
    <name type="scientific">Hydnum rufescens UP504</name>
    <dbReference type="NCBI Taxonomy" id="1448309"/>
    <lineage>
        <taxon>Eukaryota</taxon>
        <taxon>Fungi</taxon>
        <taxon>Dikarya</taxon>
        <taxon>Basidiomycota</taxon>
        <taxon>Agaricomycotina</taxon>
        <taxon>Agaricomycetes</taxon>
        <taxon>Cantharellales</taxon>
        <taxon>Hydnaceae</taxon>
        <taxon>Hydnum</taxon>
    </lineage>
</organism>
<proteinExistence type="predicted"/>
<reference evidence="2" key="1">
    <citation type="journal article" date="2020" name="Nat. Commun.">
        <title>Large-scale genome sequencing of mycorrhizal fungi provides insights into the early evolution of symbiotic traits.</title>
        <authorList>
            <person name="Miyauchi S."/>
            <person name="Kiss E."/>
            <person name="Kuo A."/>
            <person name="Drula E."/>
            <person name="Kohler A."/>
            <person name="Sanchez-Garcia M."/>
            <person name="Morin E."/>
            <person name="Andreopoulos B."/>
            <person name="Barry K.W."/>
            <person name="Bonito G."/>
            <person name="Buee M."/>
            <person name="Carver A."/>
            <person name="Chen C."/>
            <person name="Cichocki N."/>
            <person name="Clum A."/>
            <person name="Culley D."/>
            <person name="Crous P.W."/>
            <person name="Fauchery L."/>
            <person name="Girlanda M."/>
            <person name="Hayes R.D."/>
            <person name="Keri Z."/>
            <person name="LaButti K."/>
            <person name="Lipzen A."/>
            <person name="Lombard V."/>
            <person name="Magnuson J."/>
            <person name="Maillard F."/>
            <person name="Murat C."/>
            <person name="Nolan M."/>
            <person name="Ohm R.A."/>
            <person name="Pangilinan J."/>
            <person name="Pereira M.F."/>
            <person name="Perotto S."/>
            <person name="Peter M."/>
            <person name="Pfister S."/>
            <person name="Riley R."/>
            <person name="Sitrit Y."/>
            <person name="Stielow J.B."/>
            <person name="Szollosi G."/>
            <person name="Zifcakova L."/>
            <person name="Stursova M."/>
            <person name="Spatafora J.W."/>
            <person name="Tedersoo L."/>
            <person name="Vaario L.M."/>
            <person name="Yamada A."/>
            <person name="Yan M."/>
            <person name="Wang P."/>
            <person name="Xu J."/>
            <person name="Bruns T."/>
            <person name="Baldrian P."/>
            <person name="Vilgalys R."/>
            <person name="Dunand C."/>
            <person name="Henrissat B."/>
            <person name="Grigoriev I.V."/>
            <person name="Hibbett D."/>
            <person name="Nagy L.G."/>
            <person name="Martin F.M."/>
        </authorList>
    </citation>
    <scope>NUCLEOTIDE SEQUENCE</scope>
    <source>
        <strain evidence="2">UP504</strain>
    </source>
</reference>
<evidence type="ECO:0000313" key="3">
    <source>
        <dbReference type="Proteomes" id="UP000886523"/>
    </source>
</evidence>
<feature type="region of interest" description="Disordered" evidence="1">
    <location>
        <begin position="82"/>
        <end position="101"/>
    </location>
</feature>
<protein>
    <submittedName>
        <fullName evidence="2">Uncharacterized protein</fullName>
    </submittedName>
</protein>
<dbReference type="Proteomes" id="UP000886523">
    <property type="component" value="Unassembled WGS sequence"/>
</dbReference>
<dbReference type="PANTHER" id="PTHR35871:SF1">
    <property type="entry name" value="CXC1-LIKE CYSTEINE CLUSTER ASSOCIATED WITH KDZ TRANSPOSASES DOMAIN-CONTAINING PROTEIN"/>
    <property type="match status" value="1"/>
</dbReference>
<dbReference type="AlphaFoldDB" id="A0A9P6ATG5"/>
<evidence type="ECO:0000313" key="2">
    <source>
        <dbReference type="EMBL" id="KAF9511648.1"/>
    </source>
</evidence>
<dbReference type="EMBL" id="MU128997">
    <property type="protein sequence ID" value="KAF9511648.1"/>
    <property type="molecule type" value="Genomic_DNA"/>
</dbReference>
<comment type="caution">
    <text evidence="2">The sequence shown here is derived from an EMBL/GenBank/DDBJ whole genome shotgun (WGS) entry which is preliminary data.</text>
</comment>
<dbReference type="InterPro" id="IPR036397">
    <property type="entry name" value="RNaseH_sf"/>
</dbReference>
<dbReference type="PANTHER" id="PTHR35871">
    <property type="entry name" value="EXPRESSED PROTEIN"/>
    <property type="match status" value="1"/>
</dbReference>
<keyword evidence="3" id="KW-1185">Reference proteome</keyword>
<evidence type="ECO:0000256" key="1">
    <source>
        <dbReference type="SAM" id="MobiDB-lite"/>
    </source>
</evidence>
<dbReference type="OrthoDB" id="2449121at2759"/>
<dbReference type="Gene3D" id="3.30.420.10">
    <property type="entry name" value="Ribonuclease H-like superfamily/Ribonuclease H"/>
    <property type="match status" value="1"/>
</dbReference>
<feature type="region of interest" description="Disordered" evidence="1">
    <location>
        <begin position="133"/>
        <end position="172"/>
    </location>
</feature>